<evidence type="ECO:0000313" key="4">
    <source>
        <dbReference type="Proteomes" id="UP000037136"/>
    </source>
</evidence>
<dbReference type="STRING" id="268505.A0A2A9PIT9"/>
<organism evidence="3 4">
    <name type="scientific">Ophiocordyceps unilateralis</name>
    <name type="common">Zombie-ant fungus</name>
    <name type="synonym">Torrubia unilateralis</name>
    <dbReference type="NCBI Taxonomy" id="268505"/>
    <lineage>
        <taxon>Eukaryota</taxon>
        <taxon>Fungi</taxon>
        <taxon>Dikarya</taxon>
        <taxon>Ascomycota</taxon>
        <taxon>Pezizomycotina</taxon>
        <taxon>Sordariomycetes</taxon>
        <taxon>Hypocreomycetidae</taxon>
        <taxon>Hypocreales</taxon>
        <taxon>Ophiocordycipitaceae</taxon>
        <taxon>Ophiocordyceps</taxon>
    </lineage>
</organism>
<evidence type="ECO:0000256" key="2">
    <source>
        <dbReference type="SAM" id="SignalP"/>
    </source>
</evidence>
<dbReference type="EMBL" id="LAZP02000110">
    <property type="protein sequence ID" value="PFH60736.1"/>
    <property type="molecule type" value="Genomic_DNA"/>
</dbReference>
<comment type="caution">
    <text evidence="3">The sequence shown here is derived from an EMBL/GenBank/DDBJ whole genome shotgun (WGS) entry which is preliminary data.</text>
</comment>
<reference evidence="3 4" key="2">
    <citation type="journal article" date="2017" name="Sci. Rep.">
        <title>Ant-infecting Ophiocordyceps genomes reveal a high diversity of potential behavioral manipulation genes and a possible major role for enterotoxins.</title>
        <authorList>
            <person name="de Bekker C."/>
            <person name="Ohm R.A."/>
            <person name="Evans H.C."/>
            <person name="Brachmann A."/>
            <person name="Hughes D.P."/>
        </authorList>
    </citation>
    <scope>NUCLEOTIDE SEQUENCE [LARGE SCALE GENOMIC DNA]</scope>
    <source>
        <strain evidence="3 4">SC16a</strain>
    </source>
</reference>
<feature type="compositionally biased region" description="Pro residues" evidence="1">
    <location>
        <begin position="91"/>
        <end position="102"/>
    </location>
</feature>
<accession>A0A2A9PIT9</accession>
<evidence type="ECO:0000256" key="1">
    <source>
        <dbReference type="SAM" id="MobiDB-lite"/>
    </source>
</evidence>
<dbReference type="AlphaFoldDB" id="A0A2A9PIT9"/>
<feature type="region of interest" description="Disordered" evidence="1">
    <location>
        <begin position="78"/>
        <end position="102"/>
    </location>
</feature>
<evidence type="ECO:0000313" key="3">
    <source>
        <dbReference type="EMBL" id="PFH60736.1"/>
    </source>
</evidence>
<feature type="signal peptide" evidence="2">
    <location>
        <begin position="1"/>
        <end position="18"/>
    </location>
</feature>
<gene>
    <name evidence="3" type="ORF">XA68_10444</name>
</gene>
<name>A0A2A9PIT9_OPHUN</name>
<protein>
    <submittedName>
        <fullName evidence="3">Uncharacterized protein</fullName>
    </submittedName>
</protein>
<keyword evidence="2" id="KW-0732">Signal</keyword>
<feature type="chain" id="PRO_5012156928" evidence="2">
    <location>
        <begin position="19"/>
        <end position="246"/>
    </location>
</feature>
<proteinExistence type="predicted"/>
<reference evidence="3 4" key="1">
    <citation type="journal article" date="2015" name="BMC Genomics">
        <title>Gene expression during zombie ant biting behavior reflects the complexity underlying fungal parasitic behavioral manipulation.</title>
        <authorList>
            <person name="de Bekker C."/>
            <person name="Ohm R.A."/>
            <person name="Loreto R.G."/>
            <person name="Sebastian A."/>
            <person name="Albert I."/>
            <person name="Merrow M."/>
            <person name="Brachmann A."/>
            <person name="Hughes D.P."/>
        </authorList>
    </citation>
    <scope>NUCLEOTIDE SEQUENCE [LARGE SCALE GENOMIC DNA]</scope>
    <source>
        <strain evidence="3 4">SC16a</strain>
    </source>
</reference>
<dbReference type="OrthoDB" id="3836772at2759"/>
<dbReference type="Proteomes" id="UP000037136">
    <property type="component" value="Unassembled WGS sequence"/>
</dbReference>
<sequence length="246" mass="25979">MKYAYTVMSLVLAVPALADNCAYKCIESYNSCQSKSGANMAQCASEYASCLGYNPFSGNTYTTPTACSQGMAPTPYPPKPYPTPSSESYPSPYPNPSPYSKPAPYPTPAGNQDCAKSCEEKFYACRNRYGTNIATCSSEKAACMASCGQSRAPAPPPYPTPAGKKDCAQTCEEKFNGCRNKYGANISTCSSEKAACLAACGQTPAPTTKTDYSSETSIPVYVAGGENIKPTVAGWTFGLGALMMFL</sequence>
<keyword evidence="4" id="KW-1185">Reference proteome</keyword>